<dbReference type="FunFam" id="3.40.50.1010:FF:000037">
    <property type="entry name" value="Rad2-like endonuclease, putative (AFU_orthologue AFUA_3G13260)"/>
    <property type="match status" value="1"/>
</dbReference>
<dbReference type="InterPro" id="IPR006086">
    <property type="entry name" value="XPG-I_dom"/>
</dbReference>
<feature type="region of interest" description="Disordered" evidence="3">
    <location>
        <begin position="466"/>
        <end position="492"/>
    </location>
</feature>
<dbReference type="FunFam" id="3.40.50.1010:FF:000051">
    <property type="entry name" value="Rad2-like endonuclease, putative (AFU_orthologue AFUA_3G13260)"/>
    <property type="match status" value="1"/>
</dbReference>
<dbReference type="GO" id="GO:0006281">
    <property type="term" value="P:DNA repair"/>
    <property type="evidence" value="ECO:0007669"/>
    <property type="project" value="UniProtKB-ARBA"/>
</dbReference>
<evidence type="ECO:0000256" key="1">
    <source>
        <dbReference type="ARBA" id="ARBA00022722"/>
    </source>
</evidence>
<accession>A0AA39U5G7</accession>
<dbReference type="GO" id="GO:0008821">
    <property type="term" value="F:crossover junction DNA endonuclease activity"/>
    <property type="evidence" value="ECO:0007669"/>
    <property type="project" value="InterPro"/>
</dbReference>
<gene>
    <name evidence="6" type="ORF">B0T17DRAFT_385435</name>
</gene>
<dbReference type="SMART" id="SM00485">
    <property type="entry name" value="XPGN"/>
    <property type="match status" value="1"/>
</dbReference>
<dbReference type="CDD" id="cd09906">
    <property type="entry name" value="H3TH_YEN1"/>
    <property type="match status" value="1"/>
</dbReference>
<dbReference type="CDD" id="cd09870">
    <property type="entry name" value="PIN_YEN1"/>
    <property type="match status" value="1"/>
</dbReference>
<dbReference type="Pfam" id="PF18380">
    <property type="entry name" value="GEN1_C"/>
    <property type="match status" value="1"/>
</dbReference>
<name>A0AA39U5G7_9PEZI</name>
<sequence>MGIPGIYKEIGPGERISLCKLAVEHLERTGRPFRLAIDISIWQFQAQAAKGGANPAIRTLFYRLVRLLSHAIEPLFVFDGPNKPAVKRNKRSNGAHGDVVGNALTKRLIRLFGFATHDAPGEAEAECALLQQQGIVDAVLSEDVDTIMFGCRRTLRAWTGEGKAAKTPTHVTMYDLTTGGQGGTSGLDREGMVLVALMSGGDYLPSGVQGFGVKVACEAAKAGFGRDLCRIKRNGYKEALAEWRGRLLHELRTNESGFFRTKHKALEIPEEFPGMEILRYYTHPVVSRQETVDRLRKTFPAKLAVDVDGLRVFVRDTFDWAFRIGAVKYIRVLAPGLLVQFLLQRSADEALRGEESALVRAISTKRAHPSTDATPELRISYIPNDIVKIDLNAELEEEVEGFGRSGIALNSEDEFEADAGDELEDGSSQPSKSGGKKAFDPLQPELAWIPESVVKLGTPLTVEKWEEKQRAKGSRAAAKTTAAKKTRAAKKPDMPVGALNKYVKVIKNIPVVEKDLAPSSSPSSPPRRLSPPPPPLPLSDQNINSLRLTRSAIGAKPISSSKPAVIPAAAKRLPSRIHLRQHLSNTTRPARPNSQYLSRLVPPPLLRRLMSPRSARL</sequence>
<dbReference type="InterPro" id="IPR006085">
    <property type="entry name" value="XPG_DNA_repair_N"/>
</dbReference>
<dbReference type="PRINTS" id="PR00853">
    <property type="entry name" value="XPGRADSUPER"/>
</dbReference>
<dbReference type="SUPFAM" id="SSF47807">
    <property type="entry name" value="5' to 3' exonuclease, C-terminal subdomain"/>
    <property type="match status" value="1"/>
</dbReference>
<evidence type="ECO:0000256" key="3">
    <source>
        <dbReference type="SAM" id="MobiDB-lite"/>
    </source>
</evidence>
<keyword evidence="7" id="KW-1185">Reference proteome</keyword>
<proteinExistence type="predicted"/>
<dbReference type="InterPro" id="IPR029060">
    <property type="entry name" value="PIN-like_dom_sf"/>
</dbReference>
<evidence type="ECO:0000259" key="5">
    <source>
        <dbReference type="SMART" id="SM00485"/>
    </source>
</evidence>
<dbReference type="Gene3D" id="1.10.150.20">
    <property type="entry name" value="5' to 3' exonuclease, C-terminal subdomain"/>
    <property type="match status" value="1"/>
</dbReference>
<dbReference type="InterPro" id="IPR041177">
    <property type="entry name" value="GEN1_C"/>
</dbReference>
<evidence type="ECO:0000256" key="2">
    <source>
        <dbReference type="ARBA" id="ARBA00022801"/>
    </source>
</evidence>
<evidence type="ECO:0000313" key="7">
    <source>
        <dbReference type="Proteomes" id="UP001174934"/>
    </source>
</evidence>
<comment type="caution">
    <text evidence="6">The sequence shown here is derived from an EMBL/GenBank/DDBJ whole genome shotgun (WGS) entry which is preliminary data.</text>
</comment>
<evidence type="ECO:0000313" key="6">
    <source>
        <dbReference type="EMBL" id="KAK0612828.1"/>
    </source>
</evidence>
<dbReference type="InterPro" id="IPR037316">
    <property type="entry name" value="Yen1_H3TH"/>
</dbReference>
<dbReference type="AlphaFoldDB" id="A0AA39U5G7"/>
<dbReference type="Gene3D" id="3.40.50.1010">
    <property type="entry name" value="5'-nuclease"/>
    <property type="match status" value="2"/>
</dbReference>
<feature type="compositionally biased region" description="Pro residues" evidence="3">
    <location>
        <begin position="523"/>
        <end position="537"/>
    </location>
</feature>
<dbReference type="Pfam" id="PF00752">
    <property type="entry name" value="XPG_N"/>
    <property type="match status" value="1"/>
</dbReference>
<reference evidence="6" key="1">
    <citation type="submission" date="2023-06" db="EMBL/GenBank/DDBJ databases">
        <title>Genome-scale phylogeny and comparative genomics of the fungal order Sordariales.</title>
        <authorList>
            <consortium name="Lawrence Berkeley National Laboratory"/>
            <person name="Hensen N."/>
            <person name="Bonometti L."/>
            <person name="Westerberg I."/>
            <person name="Brannstrom I.O."/>
            <person name="Guillou S."/>
            <person name="Cros-Aarteil S."/>
            <person name="Calhoun S."/>
            <person name="Haridas S."/>
            <person name="Kuo A."/>
            <person name="Mondo S."/>
            <person name="Pangilinan J."/>
            <person name="Riley R."/>
            <person name="LaButti K."/>
            <person name="Andreopoulos B."/>
            <person name="Lipzen A."/>
            <person name="Chen C."/>
            <person name="Yanf M."/>
            <person name="Daum C."/>
            <person name="Ng V."/>
            <person name="Clum A."/>
            <person name="Steindorff A."/>
            <person name="Ohm R."/>
            <person name="Martin F."/>
            <person name="Silar P."/>
            <person name="Natvig D."/>
            <person name="Lalanne C."/>
            <person name="Gautier V."/>
            <person name="Ament-velasquez S.L."/>
            <person name="Kruys A."/>
            <person name="Hutchinson M.I."/>
            <person name="Powell A.J."/>
            <person name="Barry K."/>
            <person name="Miller A.N."/>
            <person name="Grigoriev I.V."/>
            <person name="Debuchy R."/>
            <person name="Gladieux P."/>
            <person name="Thoren M.H."/>
            <person name="Johannesson H."/>
        </authorList>
    </citation>
    <scope>NUCLEOTIDE SEQUENCE</scope>
    <source>
        <strain evidence="6">SMH3391-2</strain>
    </source>
</reference>
<keyword evidence="1" id="KW-0540">Nuclease</keyword>
<dbReference type="SMART" id="SM00484">
    <property type="entry name" value="XPGI"/>
    <property type="match status" value="1"/>
</dbReference>
<keyword evidence="2" id="KW-0378">Hydrolase</keyword>
<feature type="region of interest" description="Disordered" evidence="3">
    <location>
        <begin position="417"/>
        <end position="439"/>
    </location>
</feature>
<dbReference type="EMBL" id="JAULSR010000008">
    <property type="protein sequence ID" value="KAK0612828.1"/>
    <property type="molecule type" value="Genomic_DNA"/>
</dbReference>
<dbReference type="PANTHER" id="PTHR11081:SF75">
    <property type="entry name" value="ENDONUCLEASE, PUTATIVE (AFU_ORTHOLOGUE AFUA_3G13260)-RELATED"/>
    <property type="match status" value="1"/>
</dbReference>
<feature type="region of interest" description="Disordered" evidence="3">
    <location>
        <begin position="515"/>
        <end position="541"/>
    </location>
</feature>
<organism evidence="6 7">
    <name type="scientific">Bombardia bombarda</name>
    <dbReference type="NCBI Taxonomy" id="252184"/>
    <lineage>
        <taxon>Eukaryota</taxon>
        <taxon>Fungi</taxon>
        <taxon>Dikarya</taxon>
        <taxon>Ascomycota</taxon>
        <taxon>Pezizomycotina</taxon>
        <taxon>Sordariomycetes</taxon>
        <taxon>Sordariomycetidae</taxon>
        <taxon>Sordariales</taxon>
        <taxon>Lasiosphaeriaceae</taxon>
        <taxon>Bombardia</taxon>
    </lineage>
</organism>
<dbReference type="PANTHER" id="PTHR11081">
    <property type="entry name" value="FLAP ENDONUCLEASE FAMILY MEMBER"/>
    <property type="match status" value="1"/>
</dbReference>
<feature type="domain" description="XPG N-terminal" evidence="5">
    <location>
        <begin position="1"/>
        <end position="95"/>
    </location>
</feature>
<feature type="domain" description="XPG-I" evidence="4">
    <location>
        <begin position="110"/>
        <end position="183"/>
    </location>
</feature>
<dbReference type="SUPFAM" id="SSF88723">
    <property type="entry name" value="PIN domain-like"/>
    <property type="match status" value="1"/>
</dbReference>
<protein>
    <submittedName>
        <fullName evidence="6">PIN domain-like protein</fullName>
    </submittedName>
</protein>
<dbReference type="Proteomes" id="UP001174934">
    <property type="component" value="Unassembled WGS sequence"/>
</dbReference>
<dbReference type="InterPro" id="IPR006084">
    <property type="entry name" value="XPG/Rad2"/>
</dbReference>
<evidence type="ECO:0000259" key="4">
    <source>
        <dbReference type="SMART" id="SM00484"/>
    </source>
</evidence>
<dbReference type="GO" id="GO:0017108">
    <property type="term" value="F:5'-flap endonuclease activity"/>
    <property type="evidence" value="ECO:0007669"/>
    <property type="project" value="TreeGrafter"/>
</dbReference>
<dbReference type="Pfam" id="PF00867">
    <property type="entry name" value="XPG_I"/>
    <property type="match status" value="1"/>
</dbReference>
<dbReference type="InterPro" id="IPR036279">
    <property type="entry name" value="5-3_exonuclease_C_sf"/>
</dbReference>